<proteinExistence type="inferred from homology"/>
<sequence length="282" mass="32754">MNFTVMKYFGCVFLFATLASDSMLTLAVPNSGDDYQLVFSDEFNQEDYSRPDSSKWSVPPRANSTWSRWISTSPDVAFIYNGHLVCRAIPNRELEKDTAVMLTGAVYSKNKFAFQYGKVEVRLRTNLYPGNFPAVWMGGMPQLPANLYGEIDIFESFGQKRESNHNIHSELTVKNRNHQQRNSFRKSVSIDRWHIYGIEWSASKVVWYVDRIKVGEYLKSADELLLSKGQWTFDRPFYLLLNQSVGDGSHELVPDTTKTYETHFDWIRVYQKTRANDRQHLL</sequence>
<dbReference type="CDD" id="cd08023">
    <property type="entry name" value="GH16_laminarinase_like"/>
    <property type="match status" value="1"/>
</dbReference>
<reference evidence="4 5" key="1">
    <citation type="submission" date="2017-03" db="EMBL/GenBank/DDBJ databases">
        <authorList>
            <person name="Afonso C.L."/>
            <person name="Miller P.J."/>
            <person name="Scott M.A."/>
            <person name="Spackman E."/>
            <person name="Goraichik I."/>
            <person name="Dimitrov K.M."/>
            <person name="Suarez D.L."/>
            <person name="Swayne D.E."/>
        </authorList>
    </citation>
    <scope>NUCLEOTIDE SEQUENCE [LARGE SCALE GENOMIC DNA]</scope>
    <source>
        <strain evidence="4 5">DNF00076</strain>
    </source>
</reference>
<dbReference type="GO" id="GO:0004553">
    <property type="term" value="F:hydrolase activity, hydrolyzing O-glycosyl compounds"/>
    <property type="evidence" value="ECO:0007669"/>
    <property type="project" value="InterPro"/>
</dbReference>
<gene>
    <name evidence="4" type="ORF">BFS16_05860</name>
</gene>
<dbReference type="Proteomes" id="UP000236634">
    <property type="component" value="Unassembled WGS sequence"/>
</dbReference>
<accession>A0A2K0XL34</accession>
<protein>
    <recommendedName>
        <fullName evidence="3">GH16 domain-containing protein</fullName>
    </recommendedName>
</protein>
<evidence type="ECO:0000256" key="2">
    <source>
        <dbReference type="SAM" id="SignalP"/>
    </source>
</evidence>
<feature type="signal peptide" evidence="2">
    <location>
        <begin position="1"/>
        <end position="27"/>
    </location>
</feature>
<dbReference type="InterPro" id="IPR013320">
    <property type="entry name" value="ConA-like_dom_sf"/>
</dbReference>
<dbReference type="PROSITE" id="PS51762">
    <property type="entry name" value="GH16_2"/>
    <property type="match status" value="1"/>
</dbReference>
<dbReference type="RefSeq" id="WP_103003177.1">
    <property type="nucleotide sequence ID" value="NZ_NBAX01000004.1"/>
</dbReference>
<dbReference type="Gene3D" id="2.60.120.200">
    <property type="match status" value="1"/>
</dbReference>
<keyword evidence="2" id="KW-0732">Signal</keyword>
<dbReference type="InterPro" id="IPR000757">
    <property type="entry name" value="Beta-glucanase-like"/>
</dbReference>
<comment type="similarity">
    <text evidence="1">Belongs to the glycosyl hydrolase 16 family.</text>
</comment>
<dbReference type="GO" id="GO:0005975">
    <property type="term" value="P:carbohydrate metabolic process"/>
    <property type="evidence" value="ECO:0007669"/>
    <property type="project" value="InterPro"/>
</dbReference>
<evidence type="ECO:0000256" key="1">
    <source>
        <dbReference type="ARBA" id="ARBA00006865"/>
    </source>
</evidence>
<dbReference type="InterPro" id="IPR050546">
    <property type="entry name" value="Glycosyl_Hydrlase_16"/>
</dbReference>
<evidence type="ECO:0000313" key="5">
    <source>
        <dbReference type="Proteomes" id="UP000236634"/>
    </source>
</evidence>
<dbReference type="AlphaFoldDB" id="A0A2K0XL34"/>
<dbReference type="Pfam" id="PF00722">
    <property type="entry name" value="Glyco_hydro_16"/>
    <property type="match status" value="1"/>
</dbReference>
<dbReference type="PANTHER" id="PTHR10963:SF55">
    <property type="entry name" value="GLYCOSIDE HYDROLASE FAMILY 16 PROTEIN"/>
    <property type="match status" value="1"/>
</dbReference>
<feature type="chain" id="PRO_5014337671" description="GH16 domain-containing protein" evidence="2">
    <location>
        <begin position="28"/>
        <end position="282"/>
    </location>
</feature>
<feature type="domain" description="GH16" evidence="3">
    <location>
        <begin position="21"/>
        <end position="275"/>
    </location>
</feature>
<evidence type="ECO:0000313" key="4">
    <source>
        <dbReference type="EMBL" id="PNP95244.1"/>
    </source>
</evidence>
<dbReference type="PANTHER" id="PTHR10963">
    <property type="entry name" value="GLYCOSYL HYDROLASE-RELATED"/>
    <property type="match status" value="1"/>
</dbReference>
<name>A0A2K0XL34_9BACT</name>
<dbReference type="EMBL" id="NBAX01000004">
    <property type="protein sequence ID" value="PNP95244.1"/>
    <property type="molecule type" value="Genomic_DNA"/>
</dbReference>
<evidence type="ECO:0000259" key="3">
    <source>
        <dbReference type="PROSITE" id="PS51762"/>
    </source>
</evidence>
<comment type="caution">
    <text evidence="4">The sequence shown here is derived from an EMBL/GenBank/DDBJ whole genome shotgun (WGS) entry which is preliminary data.</text>
</comment>
<organism evidence="4 5">
    <name type="scientific">Hoylesella timonensis</name>
    <dbReference type="NCBI Taxonomy" id="386414"/>
    <lineage>
        <taxon>Bacteria</taxon>
        <taxon>Pseudomonadati</taxon>
        <taxon>Bacteroidota</taxon>
        <taxon>Bacteroidia</taxon>
        <taxon>Bacteroidales</taxon>
        <taxon>Prevotellaceae</taxon>
        <taxon>Hoylesella</taxon>
    </lineage>
</organism>
<dbReference type="SUPFAM" id="SSF49899">
    <property type="entry name" value="Concanavalin A-like lectins/glucanases"/>
    <property type="match status" value="1"/>
</dbReference>